<dbReference type="Gene3D" id="3.30.1330.60">
    <property type="entry name" value="OmpA-like domain"/>
    <property type="match status" value="1"/>
</dbReference>
<feature type="region of interest" description="Disordered" evidence="2">
    <location>
        <begin position="359"/>
        <end position="455"/>
    </location>
</feature>
<dbReference type="AlphaFoldDB" id="A0A9X3EM03"/>
<dbReference type="InterPro" id="IPR006665">
    <property type="entry name" value="OmpA-like"/>
</dbReference>
<sequence length="477" mass="50246">MPMFSTLAGALIALLLDGPFNYEFSRVTDEKGQAHVLLRANEDLQAMEVTITGDRQTIRKKIPALKAGKEFKIVWTQNGDNSAYEMAIVSSAGEANANFEVARGAGKPSGGGGGGGGGGGAAGKVTAMASAADILYDHKVAYTTSFEVSGYEFKVYNTDGDVIHNDSGTGGWKANERIELKWDTNDDVFLVKVRFEGAQGQFGEHILAPMAIEIPHTEVVFDSGKALIRGEQAPKIDEAAAVAMHKLAAVENAKKAVGNALEGAGYVPKLFIAGYTDTVGKPGDNQKLSEGRARAIAERFHEKGVWAEIYYTGMGEKGLKVQTPDSFDEEKNRRAVYVISFQPPTGPWFPSPGAWKKVANARPRPSELPPYPEKWKEYEDNKRHGKPDGGSSSSEGSGGSSSSDSSSGDDASGTSGSSSSSGSGEPYLGSAEGPPEVGGEPGASKKGCNVSAEPTPGATILLLAGLLTLRRRRGHAA</sequence>
<dbReference type="Pfam" id="PF00691">
    <property type="entry name" value="OmpA"/>
    <property type="match status" value="1"/>
</dbReference>
<dbReference type="RefSeq" id="WP_267767348.1">
    <property type="nucleotide sequence ID" value="NZ_JAPNKE010000002.1"/>
</dbReference>
<comment type="caution">
    <text evidence="4">The sequence shown here is derived from an EMBL/GenBank/DDBJ whole genome shotgun (WGS) entry which is preliminary data.</text>
</comment>
<evidence type="ECO:0000313" key="4">
    <source>
        <dbReference type="EMBL" id="MCY1005619.1"/>
    </source>
</evidence>
<dbReference type="Proteomes" id="UP001150924">
    <property type="component" value="Unassembled WGS sequence"/>
</dbReference>
<organism evidence="4 5">
    <name type="scientific">Nannocystis pusilla</name>
    <dbReference type="NCBI Taxonomy" id="889268"/>
    <lineage>
        <taxon>Bacteria</taxon>
        <taxon>Pseudomonadati</taxon>
        <taxon>Myxococcota</taxon>
        <taxon>Polyangia</taxon>
        <taxon>Nannocystales</taxon>
        <taxon>Nannocystaceae</taxon>
        <taxon>Nannocystis</taxon>
    </lineage>
</organism>
<feature type="domain" description="OmpA-like" evidence="3">
    <location>
        <begin position="208"/>
        <end position="343"/>
    </location>
</feature>
<evidence type="ECO:0000256" key="2">
    <source>
        <dbReference type="SAM" id="MobiDB-lite"/>
    </source>
</evidence>
<evidence type="ECO:0000313" key="5">
    <source>
        <dbReference type="Proteomes" id="UP001150924"/>
    </source>
</evidence>
<evidence type="ECO:0000256" key="1">
    <source>
        <dbReference type="PROSITE-ProRule" id="PRU00473"/>
    </source>
</evidence>
<keyword evidence="5" id="KW-1185">Reference proteome</keyword>
<evidence type="ECO:0000259" key="3">
    <source>
        <dbReference type="PROSITE" id="PS51123"/>
    </source>
</evidence>
<name>A0A9X3EM03_9BACT</name>
<dbReference type="InterPro" id="IPR036737">
    <property type="entry name" value="OmpA-like_sf"/>
</dbReference>
<dbReference type="EMBL" id="JAPNKE010000002">
    <property type="protein sequence ID" value="MCY1005619.1"/>
    <property type="molecule type" value="Genomic_DNA"/>
</dbReference>
<feature type="compositionally biased region" description="Low complexity" evidence="2">
    <location>
        <begin position="389"/>
        <end position="444"/>
    </location>
</feature>
<protein>
    <submittedName>
        <fullName evidence="4">OmpA family protein</fullName>
    </submittedName>
</protein>
<accession>A0A9X3EM03</accession>
<dbReference type="CDD" id="cd07185">
    <property type="entry name" value="OmpA_C-like"/>
    <property type="match status" value="1"/>
</dbReference>
<dbReference type="GO" id="GO:0016020">
    <property type="term" value="C:membrane"/>
    <property type="evidence" value="ECO:0007669"/>
    <property type="project" value="UniProtKB-UniRule"/>
</dbReference>
<keyword evidence="1" id="KW-0472">Membrane</keyword>
<dbReference type="SUPFAM" id="SSF103088">
    <property type="entry name" value="OmpA-like"/>
    <property type="match status" value="1"/>
</dbReference>
<proteinExistence type="predicted"/>
<gene>
    <name evidence="4" type="ORF">OV079_08570</name>
</gene>
<dbReference type="PROSITE" id="PS51123">
    <property type="entry name" value="OMPA_2"/>
    <property type="match status" value="1"/>
</dbReference>
<feature type="compositionally biased region" description="Basic and acidic residues" evidence="2">
    <location>
        <begin position="373"/>
        <end position="382"/>
    </location>
</feature>
<reference evidence="4" key="1">
    <citation type="submission" date="2022-11" db="EMBL/GenBank/DDBJ databases">
        <title>Minimal conservation of predation-associated metabolite biosynthetic gene clusters underscores biosynthetic potential of Myxococcota including descriptions for ten novel species: Archangium lansinium sp. nov., Myxococcus landrumus sp. nov., Nannocystis bai.</title>
        <authorList>
            <person name="Ahearne A."/>
            <person name="Stevens C."/>
            <person name="Phillips K."/>
        </authorList>
    </citation>
    <scope>NUCLEOTIDE SEQUENCE</scope>
    <source>
        <strain evidence="4">Na p29</strain>
    </source>
</reference>